<comment type="catalytic activity">
    <reaction evidence="9 11">
        <text>geranylgeranyl diphosphate + L-cysteinyl-[protein] = S-geranylgeranyl-L-cysteinyl-[protein] + diphosphate</text>
        <dbReference type="Rhea" id="RHEA:21240"/>
        <dbReference type="Rhea" id="RHEA-COMP:10131"/>
        <dbReference type="Rhea" id="RHEA-COMP:11537"/>
        <dbReference type="ChEBI" id="CHEBI:29950"/>
        <dbReference type="ChEBI" id="CHEBI:33019"/>
        <dbReference type="ChEBI" id="CHEBI:57533"/>
        <dbReference type="ChEBI" id="CHEBI:86021"/>
        <dbReference type="EC" id="2.5.1.60"/>
    </reaction>
</comment>
<keyword evidence="8 11" id="KW-0862">Zinc</keyword>
<evidence type="ECO:0000256" key="1">
    <source>
        <dbReference type="ARBA" id="ARBA00010497"/>
    </source>
</evidence>
<evidence type="ECO:0000256" key="11">
    <source>
        <dbReference type="RuleBase" id="RU365076"/>
    </source>
</evidence>
<comment type="similarity">
    <text evidence="1 11">Belongs to the protein prenyltransferase subunit beta family.</text>
</comment>
<dbReference type="FunFam" id="1.50.10.20:FF:000012">
    <property type="entry name" value="Geranylgeranyl transferase type-2 subunit beta"/>
    <property type="match status" value="1"/>
</dbReference>
<evidence type="ECO:0000256" key="8">
    <source>
        <dbReference type="ARBA" id="ARBA00022833"/>
    </source>
</evidence>
<dbReference type="GO" id="GO:0005968">
    <property type="term" value="C:Rab-protein geranylgeranyltransferase complex"/>
    <property type="evidence" value="ECO:0007669"/>
    <property type="project" value="UniProtKB-UniRule"/>
</dbReference>
<evidence type="ECO:0000259" key="12">
    <source>
        <dbReference type="Pfam" id="PF00432"/>
    </source>
</evidence>
<dbReference type="PANTHER" id="PTHR11774:SF11">
    <property type="entry name" value="GERANYLGERANYL TRANSFERASE TYPE-2 SUBUNIT BETA"/>
    <property type="match status" value="1"/>
</dbReference>
<dbReference type="InterPro" id="IPR001330">
    <property type="entry name" value="Prenyltrans"/>
</dbReference>
<dbReference type="AlphaFoldDB" id="A0A1E4THF3"/>
<dbReference type="InterPro" id="IPR008930">
    <property type="entry name" value="Terpenoid_cyclase/PrenylTrfase"/>
</dbReference>
<evidence type="ECO:0000256" key="2">
    <source>
        <dbReference type="ARBA" id="ARBA00011355"/>
    </source>
</evidence>
<comment type="cofactor">
    <cofactor evidence="11">
        <name>Zn(2+)</name>
        <dbReference type="ChEBI" id="CHEBI:29105"/>
    </cofactor>
    <text evidence="11">Binds 1 zinc ion per subunit.</text>
</comment>
<accession>A0A1E4THF3</accession>
<keyword evidence="14" id="KW-1185">Reference proteome</keyword>
<dbReference type="Gene3D" id="1.50.10.20">
    <property type="match status" value="1"/>
</dbReference>
<sequence>MELVAEKHVHYVVGLDKHKDDLEYWLTEHLRINGMYWGLVALCMLGSESAVSKEETVDFVLKSYDSNSGGFGAAPRHDPHILSTLSAIQILYIYDALDRVDTDAIADYICSLQDPKTGAVQGDKYGEEDTRFVYNAVSTLRLLGRLFSRDESFRSGDIDNGFSIDLATKYIMSCKNFDGGFSSTPDGESHGAQAFVCIGALKIMGRLNISDFDLTASWLAKRQLPEGGLNGRPEKLPDVCYSWWILSTLAMLGKLHWINKEKLIHFILQAQDTENGGIADRTGNLPDVFHTVFGLTGLSLLGYPGLQSVSPVFCMPTSCGLPDISEQPSFSA</sequence>
<keyword evidence="4 11" id="KW-0637">Prenyltransferase</keyword>
<dbReference type="PANTHER" id="PTHR11774">
    <property type="entry name" value="GERANYLGERANYL TRANSFERASE TYPE BETA SUBUNIT"/>
    <property type="match status" value="1"/>
</dbReference>
<dbReference type="GO" id="GO:0004663">
    <property type="term" value="F:Rab geranylgeranyltransferase activity"/>
    <property type="evidence" value="ECO:0007669"/>
    <property type="project" value="UniProtKB-UniRule"/>
</dbReference>
<dbReference type="EMBL" id="KV453842">
    <property type="protein sequence ID" value="ODV91190.1"/>
    <property type="molecule type" value="Genomic_DNA"/>
</dbReference>
<dbReference type="SUPFAM" id="SSF48239">
    <property type="entry name" value="Terpenoid cyclases/Protein prenyltransferases"/>
    <property type="match status" value="1"/>
</dbReference>
<comment type="function">
    <text evidence="11">Catalyzes the transfer of a geranylgeranyl moiety from geranylgeranyl diphosphate to both cysteines of proteins with the C-terminal sequence -XXCC, -XCXC and -CCXX.</text>
</comment>
<name>A0A1E4THF3_9ASCO</name>
<proteinExistence type="inferred from homology"/>
<dbReference type="CDD" id="cd02894">
    <property type="entry name" value="GGTase-II"/>
    <property type="match status" value="1"/>
</dbReference>
<dbReference type="Proteomes" id="UP000095023">
    <property type="component" value="Unassembled WGS sequence"/>
</dbReference>
<evidence type="ECO:0000256" key="5">
    <source>
        <dbReference type="ARBA" id="ARBA00022679"/>
    </source>
</evidence>
<evidence type="ECO:0000256" key="10">
    <source>
        <dbReference type="ARBA" id="ARBA00069127"/>
    </source>
</evidence>
<evidence type="ECO:0000256" key="7">
    <source>
        <dbReference type="ARBA" id="ARBA00022737"/>
    </source>
</evidence>
<organism evidence="13 14">
    <name type="scientific">Tortispora caseinolytica NRRL Y-17796</name>
    <dbReference type="NCBI Taxonomy" id="767744"/>
    <lineage>
        <taxon>Eukaryota</taxon>
        <taxon>Fungi</taxon>
        <taxon>Dikarya</taxon>
        <taxon>Ascomycota</taxon>
        <taxon>Saccharomycotina</taxon>
        <taxon>Trigonopsidomycetes</taxon>
        <taxon>Trigonopsidales</taxon>
        <taxon>Trigonopsidaceae</taxon>
        <taxon>Tortispora</taxon>
    </lineage>
</organism>
<dbReference type="Pfam" id="PF00432">
    <property type="entry name" value="Prenyltrans"/>
    <property type="match status" value="1"/>
</dbReference>
<gene>
    <name evidence="13" type="ORF">CANCADRAFT_2907</name>
</gene>
<evidence type="ECO:0000256" key="3">
    <source>
        <dbReference type="ARBA" id="ARBA00012656"/>
    </source>
</evidence>
<keyword evidence="6 11" id="KW-0479">Metal-binding</keyword>
<dbReference type="OrthoDB" id="5428259at2759"/>
<dbReference type="InterPro" id="IPR026873">
    <property type="entry name" value="Ptb1"/>
</dbReference>
<keyword evidence="5 11" id="KW-0808">Transferase</keyword>
<evidence type="ECO:0000313" key="14">
    <source>
        <dbReference type="Proteomes" id="UP000095023"/>
    </source>
</evidence>
<dbReference type="GO" id="GO:0072657">
    <property type="term" value="P:protein localization to membrane"/>
    <property type="evidence" value="ECO:0007669"/>
    <property type="project" value="UniProtKB-ARBA"/>
</dbReference>
<dbReference type="EC" id="2.5.1.60" evidence="3 11"/>
<reference evidence="14" key="1">
    <citation type="submission" date="2016-02" db="EMBL/GenBank/DDBJ databases">
        <title>Comparative genomics of biotechnologically important yeasts.</title>
        <authorList>
            <consortium name="DOE Joint Genome Institute"/>
            <person name="Riley R."/>
            <person name="Haridas S."/>
            <person name="Wolfe K.H."/>
            <person name="Lopes M.R."/>
            <person name="Hittinger C.T."/>
            <person name="Goker M."/>
            <person name="Salamov A."/>
            <person name="Wisecaver J."/>
            <person name="Long T.M."/>
            <person name="Aerts A.L."/>
            <person name="Barry K."/>
            <person name="Choi C."/>
            <person name="Clum A."/>
            <person name="Coughlan A.Y."/>
            <person name="Deshpande S."/>
            <person name="Douglass A.P."/>
            <person name="Hanson S.J."/>
            <person name="Klenk H.-P."/>
            <person name="Labutti K."/>
            <person name="Lapidus A."/>
            <person name="Lindquist E."/>
            <person name="Lipzen A."/>
            <person name="Meier-Kolthoff J.P."/>
            <person name="Ohm R.A."/>
            <person name="Otillar R.P."/>
            <person name="Pangilinan J."/>
            <person name="Peng Y."/>
            <person name="Rokas A."/>
            <person name="Rosa C.A."/>
            <person name="Scheuner C."/>
            <person name="Sibirny A.A."/>
            <person name="Slot J.C."/>
            <person name="Stielow J.B."/>
            <person name="Sun H."/>
            <person name="Kurtzman C.P."/>
            <person name="Blackwell M."/>
            <person name="Jeffries T.W."/>
            <person name="Grigoriev I.V."/>
        </authorList>
    </citation>
    <scope>NUCLEOTIDE SEQUENCE [LARGE SCALE GENOMIC DNA]</scope>
    <source>
        <strain evidence="14">NRRL Y-17796</strain>
    </source>
</reference>
<dbReference type="InterPro" id="IPR045089">
    <property type="entry name" value="PGGT1B-like"/>
</dbReference>
<keyword evidence="7" id="KW-0677">Repeat</keyword>
<evidence type="ECO:0000313" key="13">
    <source>
        <dbReference type="EMBL" id="ODV91190.1"/>
    </source>
</evidence>
<dbReference type="GO" id="GO:0046872">
    <property type="term" value="F:metal ion binding"/>
    <property type="evidence" value="ECO:0007669"/>
    <property type="project" value="UniProtKB-KW"/>
</dbReference>
<protein>
    <recommendedName>
        <fullName evidence="10 11">Geranylgeranyl transferase type-2 subunit beta</fullName>
        <ecNumber evidence="3 11">2.5.1.60</ecNumber>
    </recommendedName>
</protein>
<evidence type="ECO:0000256" key="6">
    <source>
        <dbReference type="ARBA" id="ARBA00022723"/>
    </source>
</evidence>
<evidence type="ECO:0000256" key="4">
    <source>
        <dbReference type="ARBA" id="ARBA00022602"/>
    </source>
</evidence>
<feature type="domain" description="Prenyltransferase alpha-alpha toroid" evidence="12">
    <location>
        <begin position="4"/>
        <end position="315"/>
    </location>
</feature>
<evidence type="ECO:0000256" key="9">
    <source>
        <dbReference type="ARBA" id="ARBA00047658"/>
    </source>
</evidence>
<comment type="subunit">
    <text evidence="2">Heterodimer of an alpha and a beta subunit.</text>
</comment>